<dbReference type="PROSITE" id="PS50948">
    <property type="entry name" value="PAN"/>
    <property type="match status" value="1"/>
</dbReference>
<dbReference type="RefSeq" id="XP_013403778.1">
    <property type="nucleotide sequence ID" value="XM_013548324.1"/>
</dbReference>
<reference evidence="4" key="2">
    <citation type="submission" date="2025-08" db="UniProtKB">
        <authorList>
            <consortium name="RefSeq"/>
        </authorList>
    </citation>
    <scope>IDENTIFICATION</scope>
</reference>
<dbReference type="Pfam" id="PF00024">
    <property type="entry name" value="PAN_1"/>
    <property type="match status" value="2"/>
</dbReference>
<sequence>MHSLTSKLLLLFAVFTWRADVLVVQCLDLQTELERLKAIAQALLAASMSQSEAGASTPSENVTTPGPGLMQTMNICDGHQETLRCDEGFAIKINDAFYGRDDEACVPSNSSNLENCGAPGVASALIGKYCQNSGNECTIAALPSAVTNLTAGDFGNCTMGDPLYLRVNYTCEPVPIGNPGIPSCTTEHEGYIPNGILLKDGVQMEECKQQCDSIASCMAVSYFTNGGVCNMHTADTACGSLVMSAGALHYKRIICSDSIPSSFESALIGARSYGGIKVANQTCPEPCLRACEAIPECRAVGFDLNTRECHMYTNPMEACGTTYVASHWAFYKGMNCPRVAGNPPGCTPAQP</sequence>
<dbReference type="GeneID" id="106169032"/>
<dbReference type="AlphaFoldDB" id="A0A1S3J0J2"/>
<feature type="domain" description="Apple" evidence="2">
    <location>
        <begin position="184"/>
        <end position="255"/>
    </location>
</feature>
<keyword evidence="3" id="KW-1185">Reference proteome</keyword>
<accession>A0A1S3J0J2</accession>
<organism evidence="3 4">
    <name type="scientific">Lingula anatina</name>
    <name type="common">Brachiopod</name>
    <name type="synonym">Lingula unguis</name>
    <dbReference type="NCBI Taxonomy" id="7574"/>
    <lineage>
        <taxon>Eukaryota</taxon>
        <taxon>Metazoa</taxon>
        <taxon>Spiralia</taxon>
        <taxon>Lophotrochozoa</taxon>
        <taxon>Brachiopoda</taxon>
        <taxon>Linguliformea</taxon>
        <taxon>Lingulata</taxon>
        <taxon>Lingulida</taxon>
        <taxon>Linguloidea</taxon>
        <taxon>Lingulidae</taxon>
        <taxon>Lingula</taxon>
    </lineage>
</organism>
<dbReference type="Pfam" id="PF02140">
    <property type="entry name" value="SUEL_Lectin"/>
    <property type="match status" value="1"/>
</dbReference>
<dbReference type="InParanoid" id="A0A1S3J0J2"/>
<dbReference type="OrthoDB" id="1100386at2759"/>
<evidence type="ECO:0000313" key="4">
    <source>
        <dbReference type="RefSeq" id="XP_013403778.1"/>
    </source>
</evidence>
<evidence type="ECO:0000313" key="3">
    <source>
        <dbReference type="Proteomes" id="UP000085678"/>
    </source>
</evidence>
<dbReference type="InterPro" id="IPR000922">
    <property type="entry name" value="Lectin_gal-bd_dom"/>
</dbReference>
<gene>
    <name evidence="4" type="primary">LOC106169032</name>
</gene>
<dbReference type="CDD" id="cd22823">
    <property type="entry name" value="Gal_Rha_Lectin"/>
    <property type="match status" value="1"/>
</dbReference>
<proteinExistence type="predicted"/>
<feature type="chain" id="PRO_5010189784" evidence="1">
    <location>
        <begin position="20"/>
        <end position="351"/>
    </location>
</feature>
<feature type="signal peptide" evidence="1">
    <location>
        <begin position="1"/>
        <end position="19"/>
    </location>
</feature>
<name>A0A1S3J0J2_LINAN</name>
<evidence type="ECO:0000259" key="2">
    <source>
        <dbReference type="PROSITE" id="PS50948"/>
    </source>
</evidence>
<evidence type="ECO:0000256" key="1">
    <source>
        <dbReference type="SAM" id="SignalP"/>
    </source>
</evidence>
<dbReference type="Proteomes" id="UP000085678">
    <property type="component" value="Unplaced"/>
</dbReference>
<dbReference type="Gene3D" id="2.60.120.740">
    <property type="match status" value="1"/>
</dbReference>
<keyword evidence="1" id="KW-0732">Signal</keyword>
<dbReference type="InterPro" id="IPR043159">
    <property type="entry name" value="Lectin_gal-bd_sf"/>
</dbReference>
<dbReference type="InterPro" id="IPR003609">
    <property type="entry name" value="Pan_app"/>
</dbReference>
<dbReference type="GO" id="GO:0030246">
    <property type="term" value="F:carbohydrate binding"/>
    <property type="evidence" value="ECO:0007669"/>
    <property type="project" value="InterPro"/>
</dbReference>
<protein>
    <submittedName>
        <fullName evidence="4">Uncharacterized protein LOC106169032</fullName>
    </submittedName>
</protein>
<dbReference type="KEGG" id="lak:106169032"/>
<reference evidence="4" key="1">
    <citation type="journal article" date="2015" name="Nat. Commun.">
        <title>The Lingula genome provides insights into brachiopod evolution and the origin of phosphate biomineralization.</title>
        <authorList>
            <person name="Luo Y.J."/>
            <person name="Takeuchi T."/>
            <person name="Koyanagi R."/>
            <person name="Yamada L."/>
            <person name="Kanda M."/>
            <person name="Khalturina M."/>
            <person name="Fujie M."/>
            <person name="Yamasaki S.I."/>
            <person name="Endo K."/>
            <person name="Satoh N."/>
        </authorList>
    </citation>
    <scope>NUCLEOTIDE SEQUENCE</scope>
</reference>